<feature type="domain" description="Endonuclease/exonuclease/phosphatase" evidence="1">
    <location>
        <begin position="7"/>
        <end position="72"/>
    </location>
</feature>
<dbReference type="AlphaFoldDB" id="A0AAV4QAS9"/>
<sequence length="82" mass="9388">MPVASAKNSKEIKEFISDHDIDIFMIQETYFNSNYSPGTANYTRHKTNRPNAATRRTYGGTCIYVKKLNQASRKTNSLNPRN</sequence>
<organism evidence="2 3">
    <name type="scientific">Caerostris extrusa</name>
    <name type="common">Bark spider</name>
    <name type="synonym">Caerostris bankana</name>
    <dbReference type="NCBI Taxonomy" id="172846"/>
    <lineage>
        <taxon>Eukaryota</taxon>
        <taxon>Metazoa</taxon>
        <taxon>Ecdysozoa</taxon>
        <taxon>Arthropoda</taxon>
        <taxon>Chelicerata</taxon>
        <taxon>Arachnida</taxon>
        <taxon>Araneae</taxon>
        <taxon>Araneomorphae</taxon>
        <taxon>Entelegynae</taxon>
        <taxon>Araneoidea</taxon>
        <taxon>Araneidae</taxon>
        <taxon>Caerostris</taxon>
    </lineage>
</organism>
<comment type="caution">
    <text evidence="2">The sequence shown here is derived from an EMBL/GenBank/DDBJ whole genome shotgun (WGS) entry which is preliminary data.</text>
</comment>
<dbReference type="EMBL" id="BPLR01005846">
    <property type="protein sequence ID" value="GIY05451.1"/>
    <property type="molecule type" value="Genomic_DNA"/>
</dbReference>
<dbReference type="InterPro" id="IPR005135">
    <property type="entry name" value="Endo/exonuclease/phosphatase"/>
</dbReference>
<dbReference type="Proteomes" id="UP001054945">
    <property type="component" value="Unassembled WGS sequence"/>
</dbReference>
<name>A0AAV4QAS9_CAEEX</name>
<proteinExistence type="predicted"/>
<dbReference type="SUPFAM" id="SSF56219">
    <property type="entry name" value="DNase I-like"/>
    <property type="match status" value="1"/>
</dbReference>
<evidence type="ECO:0000313" key="2">
    <source>
        <dbReference type="EMBL" id="GIY05451.1"/>
    </source>
</evidence>
<dbReference type="Pfam" id="PF03372">
    <property type="entry name" value="Exo_endo_phos"/>
    <property type="match status" value="1"/>
</dbReference>
<dbReference type="GO" id="GO:0003824">
    <property type="term" value="F:catalytic activity"/>
    <property type="evidence" value="ECO:0007669"/>
    <property type="project" value="InterPro"/>
</dbReference>
<protein>
    <recommendedName>
        <fullName evidence="1">Endonuclease/exonuclease/phosphatase domain-containing protein</fullName>
    </recommendedName>
</protein>
<evidence type="ECO:0000313" key="3">
    <source>
        <dbReference type="Proteomes" id="UP001054945"/>
    </source>
</evidence>
<gene>
    <name evidence="2" type="ORF">CEXT_224061</name>
</gene>
<evidence type="ECO:0000259" key="1">
    <source>
        <dbReference type="Pfam" id="PF03372"/>
    </source>
</evidence>
<dbReference type="Gene3D" id="3.60.10.10">
    <property type="entry name" value="Endonuclease/exonuclease/phosphatase"/>
    <property type="match status" value="1"/>
</dbReference>
<keyword evidence="3" id="KW-1185">Reference proteome</keyword>
<reference evidence="2 3" key="1">
    <citation type="submission" date="2021-06" db="EMBL/GenBank/DDBJ databases">
        <title>Caerostris extrusa draft genome.</title>
        <authorList>
            <person name="Kono N."/>
            <person name="Arakawa K."/>
        </authorList>
    </citation>
    <scope>NUCLEOTIDE SEQUENCE [LARGE SCALE GENOMIC DNA]</scope>
</reference>
<accession>A0AAV4QAS9</accession>
<dbReference type="InterPro" id="IPR036691">
    <property type="entry name" value="Endo/exonu/phosph_ase_sf"/>
</dbReference>